<dbReference type="EMBL" id="JAFCMP010000513">
    <property type="protein sequence ID" value="KAG5178690.1"/>
    <property type="molecule type" value="Genomic_DNA"/>
</dbReference>
<dbReference type="AlphaFoldDB" id="A0A836CA30"/>
<keyword evidence="2" id="KW-1185">Reference proteome</keyword>
<dbReference type="SUPFAM" id="SSF52058">
    <property type="entry name" value="L domain-like"/>
    <property type="match status" value="1"/>
</dbReference>
<feature type="non-terminal residue" evidence="1">
    <location>
        <position position="1"/>
    </location>
</feature>
<dbReference type="Gene3D" id="3.80.10.10">
    <property type="entry name" value="Ribonuclease Inhibitor"/>
    <property type="match status" value="1"/>
</dbReference>
<comment type="caution">
    <text evidence="1">The sequence shown here is derived from an EMBL/GenBank/DDBJ whole genome shotgun (WGS) entry which is preliminary data.</text>
</comment>
<dbReference type="PANTHER" id="PTHR47186:SF61">
    <property type="entry name" value="LEUCINE-RICH REPEAT-CONTAINING PROTEIN 57-RELATED"/>
    <property type="match status" value="1"/>
</dbReference>
<reference evidence="1" key="1">
    <citation type="submission" date="2021-02" db="EMBL/GenBank/DDBJ databases">
        <title>First Annotated Genome of the Yellow-green Alga Tribonema minus.</title>
        <authorList>
            <person name="Mahan K.M."/>
        </authorList>
    </citation>
    <scope>NUCLEOTIDE SEQUENCE</scope>
    <source>
        <strain evidence="1">UTEX B ZZ1240</strain>
    </source>
</reference>
<evidence type="ECO:0000313" key="1">
    <source>
        <dbReference type="EMBL" id="KAG5178690.1"/>
    </source>
</evidence>
<proteinExistence type="predicted"/>
<accession>A0A836CA30</accession>
<dbReference type="InterPro" id="IPR032675">
    <property type="entry name" value="LRR_dom_sf"/>
</dbReference>
<dbReference type="PANTHER" id="PTHR47186">
    <property type="entry name" value="LEUCINE-RICH REPEAT-CONTAINING PROTEIN 57"/>
    <property type="match status" value="1"/>
</dbReference>
<name>A0A836CA30_9STRA</name>
<sequence length="128" mass="13516">CHQLTVLPDSINGLAALKEMNLHNMPGLAVLPDTICALQSLVTLEISECSGLTSLPGAVENLQSLREVCVTECTELATLLDSFARLSTLQLSVDEHPKLTGVPDAITQMSGFSSSPSLHGCLDGFDAH</sequence>
<dbReference type="Proteomes" id="UP000664859">
    <property type="component" value="Unassembled WGS sequence"/>
</dbReference>
<organism evidence="1 2">
    <name type="scientific">Tribonema minus</name>
    <dbReference type="NCBI Taxonomy" id="303371"/>
    <lineage>
        <taxon>Eukaryota</taxon>
        <taxon>Sar</taxon>
        <taxon>Stramenopiles</taxon>
        <taxon>Ochrophyta</taxon>
        <taxon>PX clade</taxon>
        <taxon>Xanthophyceae</taxon>
        <taxon>Tribonematales</taxon>
        <taxon>Tribonemataceae</taxon>
        <taxon>Tribonema</taxon>
    </lineage>
</organism>
<gene>
    <name evidence="1" type="ORF">JKP88DRAFT_168621</name>
</gene>
<dbReference type="OrthoDB" id="2018467at2759"/>
<protein>
    <submittedName>
        <fullName evidence="1">Uncharacterized protein</fullName>
    </submittedName>
</protein>
<evidence type="ECO:0000313" key="2">
    <source>
        <dbReference type="Proteomes" id="UP000664859"/>
    </source>
</evidence>